<proteinExistence type="predicted"/>
<organism evidence="4 5">
    <name type="scientific">Cellulomonas aerilata</name>
    <dbReference type="NCBI Taxonomy" id="515326"/>
    <lineage>
        <taxon>Bacteria</taxon>
        <taxon>Bacillati</taxon>
        <taxon>Actinomycetota</taxon>
        <taxon>Actinomycetes</taxon>
        <taxon>Micrococcales</taxon>
        <taxon>Cellulomonadaceae</taxon>
        <taxon>Cellulomonas</taxon>
    </lineage>
</organism>
<sequence length="780" mass="78782">MTTRVLAGRSGAGRSVAAVVPGCALTRRPYRRATPVPARAAPGPDPWRGPAVAARCGADKDPHVTPAPRHQRSAHAAGDPRAPRRPLAHPRRRPLTALLAALLGALLVAPPAAAVPPIDVAGVEITDRVGALSGSEDEVQAAQSALTAATGVQLYAVFVDSFDGATGEQWAVQSAQTSGIGSDDVLLAVAVDDRQYGLAVANDLGLSAQAQSEIRRTALEPRLGQDDWAGAVVATAEALESAVAGGGAGTGTGGTGGTGAVTGQSSGGGSSFLTFLLLGAVALGAFLLFRTFRNRGRAAAGAAGAPGPDGAPAPEPIDTATLDTRASAALVRLDDAIRASEQELGFAQAQFGLEETRPFAQVLEAAKKDALQAFTLRQRLDDEIPETEDERRAMLSQILQLCGRAGAAIDEQTEAFDALRDVQARAPELLEDTDRRASEIAARVPAAQSALESLRRTYPPAALASVSSNPDQAAQLLQAAHESVEQGRSALAGNDRAAAVLAVRTAENAVAQAVSLLGAVDRAGQELAGASAAIASGIASLGSDLDDAARLAPRDPGVQAAAMHARAVRDAARSAGAGSDPLALLRDLRDAETELDRALEPARGQAEQADRARHQLADALGPVSSRVRAVTDFIDTRRGAVGPEARTRITEAQRLLHEAESLLRSDPARGLAMVQRADQLAGAAQAIAQQDVDDFERDRFGGPGGFGGGGYGRRGGGFGGGNAGSLILGGILIDSVLRGGGGGFGGGGFGGGWGGGGGGFGGGGGGFGDGGGFGGGGGDF</sequence>
<keyword evidence="2" id="KW-1133">Transmembrane helix</keyword>
<dbReference type="Pfam" id="PF04536">
    <property type="entry name" value="TPM_phosphatase"/>
    <property type="match status" value="1"/>
</dbReference>
<reference evidence="4 5" key="1">
    <citation type="submission" date="2019-07" db="EMBL/GenBank/DDBJ databases">
        <title>Whole genome shotgun sequence of Cellulomonas aerilata NBRC 106308.</title>
        <authorList>
            <person name="Hosoyama A."/>
            <person name="Uohara A."/>
            <person name="Ohji S."/>
            <person name="Ichikawa N."/>
        </authorList>
    </citation>
    <scope>NUCLEOTIDE SEQUENCE [LARGE SCALE GENOMIC DNA]</scope>
    <source>
        <strain evidence="4 5">NBRC 106308</strain>
    </source>
</reference>
<keyword evidence="5" id="KW-1185">Reference proteome</keyword>
<keyword evidence="2" id="KW-0472">Membrane</keyword>
<evidence type="ECO:0000313" key="4">
    <source>
        <dbReference type="EMBL" id="GEO34837.1"/>
    </source>
</evidence>
<evidence type="ECO:0000256" key="1">
    <source>
        <dbReference type="SAM" id="MobiDB-lite"/>
    </source>
</evidence>
<feature type="domain" description="TPM" evidence="3">
    <location>
        <begin position="125"/>
        <end position="240"/>
    </location>
</feature>
<name>A0A512DEE7_9CELL</name>
<dbReference type="Gene3D" id="3.10.310.50">
    <property type="match status" value="1"/>
</dbReference>
<protein>
    <recommendedName>
        <fullName evidence="3">TPM domain-containing protein</fullName>
    </recommendedName>
</protein>
<evidence type="ECO:0000256" key="2">
    <source>
        <dbReference type="SAM" id="Phobius"/>
    </source>
</evidence>
<accession>A0A512DEE7</accession>
<dbReference type="InterPro" id="IPR007621">
    <property type="entry name" value="TPM_dom"/>
</dbReference>
<dbReference type="Proteomes" id="UP000321181">
    <property type="component" value="Unassembled WGS sequence"/>
</dbReference>
<gene>
    <name evidence="4" type="ORF">CAE01nite_25620</name>
</gene>
<dbReference type="EMBL" id="BJYY01000016">
    <property type="protein sequence ID" value="GEO34837.1"/>
    <property type="molecule type" value="Genomic_DNA"/>
</dbReference>
<keyword evidence="2" id="KW-0812">Transmembrane</keyword>
<dbReference type="AlphaFoldDB" id="A0A512DEE7"/>
<feature type="region of interest" description="Disordered" evidence="1">
    <location>
        <begin position="34"/>
        <end position="90"/>
    </location>
</feature>
<feature type="transmembrane region" description="Helical" evidence="2">
    <location>
        <begin position="272"/>
        <end position="289"/>
    </location>
</feature>
<comment type="caution">
    <text evidence="4">The sequence shown here is derived from an EMBL/GenBank/DDBJ whole genome shotgun (WGS) entry which is preliminary data.</text>
</comment>
<evidence type="ECO:0000313" key="5">
    <source>
        <dbReference type="Proteomes" id="UP000321181"/>
    </source>
</evidence>
<evidence type="ECO:0000259" key="3">
    <source>
        <dbReference type="Pfam" id="PF04536"/>
    </source>
</evidence>